<protein>
    <submittedName>
        <fullName evidence="2">Uncharacterized protein</fullName>
    </submittedName>
</protein>
<name>A0AAX3JAT2_9GAMM</name>
<keyword evidence="1" id="KW-0732">Signal</keyword>
<evidence type="ECO:0000313" key="2">
    <source>
        <dbReference type="EMBL" id="VXC45675.1"/>
    </source>
</evidence>
<comment type="caution">
    <text evidence="2">The sequence shown here is derived from an EMBL/GenBank/DDBJ whole genome shotgun (WGS) entry which is preliminary data.</text>
</comment>
<sequence length="192" mass="22345">MLKAIFYFIALFCPTVFAKNNDKPLPQKYWDFMAGYEYKYPKCTVNWSERTASFLVDGEGCNEISSERMKNDAIKSIDYVKKNSSFTNFLDYNAAIENIRNAYSQNDANIDAERIWERGCLDFKQGLNIGDFSKTYNPSESIKNYDWLKRNAVINLYSDGWNYARLMKGIVDCSYYAALRAREYVSGIDIRN</sequence>
<reference evidence="2 3" key="1">
    <citation type="submission" date="2019-10" db="EMBL/GenBank/DDBJ databases">
        <authorList>
            <person name="Karimi E."/>
        </authorList>
    </citation>
    <scope>NUCLEOTIDE SEQUENCE [LARGE SCALE GENOMIC DNA]</scope>
    <source>
        <strain evidence="2">Pantoea sp. 111</strain>
    </source>
</reference>
<dbReference type="EMBL" id="CABWMH010000036">
    <property type="protein sequence ID" value="VXC45675.1"/>
    <property type="molecule type" value="Genomic_DNA"/>
</dbReference>
<gene>
    <name evidence="2" type="ORF">PANT111_410002</name>
</gene>
<dbReference type="RefSeq" id="WP_039391593.1">
    <property type="nucleotide sequence ID" value="NZ_LR733488.1"/>
</dbReference>
<evidence type="ECO:0000256" key="1">
    <source>
        <dbReference type="SAM" id="SignalP"/>
    </source>
</evidence>
<dbReference type="AlphaFoldDB" id="A0AAX3JAT2"/>
<evidence type="ECO:0000313" key="3">
    <source>
        <dbReference type="Proteomes" id="UP000433737"/>
    </source>
</evidence>
<organism evidence="2 3">
    <name type="scientific">Pantoea brenneri</name>
    <dbReference type="NCBI Taxonomy" id="472694"/>
    <lineage>
        <taxon>Bacteria</taxon>
        <taxon>Pseudomonadati</taxon>
        <taxon>Pseudomonadota</taxon>
        <taxon>Gammaproteobacteria</taxon>
        <taxon>Enterobacterales</taxon>
        <taxon>Erwiniaceae</taxon>
        <taxon>Pantoea</taxon>
    </lineage>
</organism>
<accession>A0AAX3JAT2</accession>
<dbReference type="Proteomes" id="UP000433737">
    <property type="component" value="Unassembled WGS sequence"/>
</dbReference>
<feature type="chain" id="PRO_5043757799" evidence="1">
    <location>
        <begin position="19"/>
        <end position="192"/>
    </location>
</feature>
<feature type="signal peptide" evidence="1">
    <location>
        <begin position="1"/>
        <end position="18"/>
    </location>
</feature>
<proteinExistence type="predicted"/>